<dbReference type="Gene3D" id="3.40.1350.10">
    <property type="match status" value="1"/>
</dbReference>
<dbReference type="Pfam" id="PF02021">
    <property type="entry name" value="UPF0102"/>
    <property type="match status" value="1"/>
</dbReference>
<reference evidence="3 4" key="1">
    <citation type="journal article" date="2016" name="Nat. Commun.">
        <title>Thousands of microbial genomes shed light on interconnected biogeochemical processes in an aquifer system.</title>
        <authorList>
            <person name="Anantharaman K."/>
            <person name="Brown C.T."/>
            <person name="Hug L.A."/>
            <person name="Sharon I."/>
            <person name="Castelle C.J."/>
            <person name="Probst A.J."/>
            <person name="Thomas B.C."/>
            <person name="Singh A."/>
            <person name="Wilkins M.J."/>
            <person name="Karaoz U."/>
            <person name="Brodie E.L."/>
            <person name="Williams K.H."/>
            <person name="Hubbard S.S."/>
            <person name="Banfield J.F."/>
        </authorList>
    </citation>
    <scope>NUCLEOTIDE SEQUENCE [LARGE SCALE GENOMIC DNA]</scope>
</reference>
<feature type="region of interest" description="Disordered" evidence="2">
    <location>
        <begin position="80"/>
        <end position="100"/>
    </location>
</feature>
<evidence type="ECO:0000313" key="4">
    <source>
        <dbReference type="Proteomes" id="UP000178059"/>
    </source>
</evidence>
<dbReference type="PANTHER" id="PTHR34039:SF1">
    <property type="entry name" value="UPF0102 PROTEIN YRAN"/>
    <property type="match status" value="1"/>
</dbReference>
<protein>
    <submittedName>
        <fullName evidence="3">Uncharacterized protein</fullName>
    </submittedName>
</protein>
<dbReference type="PANTHER" id="PTHR34039">
    <property type="entry name" value="UPF0102 PROTEIN YRAN"/>
    <property type="match status" value="1"/>
</dbReference>
<dbReference type="InterPro" id="IPR003509">
    <property type="entry name" value="UPF0102_YraN-like"/>
</dbReference>
<evidence type="ECO:0000256" key="1">
    <source>
        <dbReference type="ARBA" id="ARBA00006738"/>
    </source>
</evidence>
<evidence type="ECO:0000256" key="2">
    <source>
        <dbReference type="SAM" id="MobiDB-lite"/>
    </source>
</evidence>
<sequence>MPKIFTSEKQKIGKLGEDIACKFLVKHKFSVICQNYTKKWGELDIVAEKDKKLHFIEVKSVSVGALAKADVSHSPVNLPAEASAPVGAGAKAGEETSRPEENIHPWKVKRILRAVQTYLLEKRVSEEVEWQIDVAAVFINLKDKKAKVRIMENAIN</sequence>
<evidence type="ECO:0000313" key="3">
    <source>
        <dbReference type="EMBL" id="OGI69222.1"/>
    </source>
</evidence>
<name>A0A1F6VHX3_9BACT</name>
<comment type="caution">
    <text evidence="3">The sequence shown here is derived from an EMBL/GenBank/DDBJ whole genome shotgun (WGS) entry which is preliminary data.</text>
</comment>
<accession>A0A1F6VHX3</accession>
<dbReference type="GO" id="GO:0003676">
    <property type="term" value="F:nucleic acid binding"/>
    <property type="evidence" value="ECO:0007669"/>
    <property type="project" value="InterPro"/>
</dbReference>
<proteinExistence type="inferred from homology"/>
<dbReference type="Proteomes" id="UP000178059">
    <property type="component" value="Unassembled WGS sequence"/>
</dbReference>
<dbReference type="InterPro" id="IPR011335">
    <property type="entry name" value="Restrct_endonuc-II-like"/>
</dbReference>
<dbReference type="SUPFAM" id="SSF52980">
    <property type="entry name" value="Restriction endonuclease-like"/>
    <property type="match status" value="1"/>
</dbReference>
<dbReference type="EMBL" id="MFTT01000030">
    <property type="protein sequence ID" value="OGI69222.1"/>
    <property type="molecule type" value="Genomic_DNA"/>
</dbReference>
<dbReference type="AlphaFoldDB" id="A0A1F6VHX3"/>
<dbReference type="InterPro" id="IPR011856">
    <property type="entry name" value="tRNA_endonuc-like_dom_sf"/>
</dbReference>
<gene>
    <name evidence="3" type="ORF">A2824_01600</name>
</gene>
<organism evidence="3 4">
    <name type="scientific">Candidatus Nomurabacteria bacterium RIFCSPHIGHO2_01_FULL_42_16</name>
    <dbReference type="NCBI Taxonomy" id="1801743"/>
    <lineage>
        <taxon>Bacteria</taxon>
        <taxon>Candidatus Nomuraibacteriota</taxon>
    </lineage>
</organism>
<comment type="similarity">
    <text evidence="1">Belongs to the UPF0102 family.</text>
</comment>